<dbReference type="EMBL" id="GBXM01011290">
    <property type="protein sequence ID" value="JAH97287.1"/>
    <property type="molecule type" value="Transcribed_RNA"/>
</dbReference>
<accession>A0A0E9X3J7</accession>
<evidence type="ECO:0000313" key="1">
    <source>
        <dbReference type="EMBL" id="JAH97287.1"/>
    </source>
</evidence>
<name>A0A0E9X3J7_ANGAN</name>
<reference evidence="1" key="1">
    <citation type="submission" date="2014-11" db="EMBL/GenBank/DDBJ databases">
        <authorList>
            <person name="Amaro Gonzalez C."/>
        </authorList>
    </citation>
    <scope>NUCLEOTIDE SEQUENCE</scope>
</reference>
<organism evidence="1">
    <name type="scientific">Anguilla anguilla</name>
    <name type="common">European freshwater eel</name>
    <name type="synonym">Muraena anguilla</name>
    <dbReference type="NCBI Taxonomy" id="7936"/>
    <lineage>
        <taxon>Eukaryota</taxon>
        <taxon>Metazoa</taxon>
        <taxon>Chordata</taxon>
        <taxon>Craniata</taxon>
        <taxon>Vertebrata</taxon>
        <taxon>Euteleostomi</taxon>
        <taxon>Actinopterygii</taxon>
        <taxon>Neopterygii</taxon>
        <taxon>Teleostei</taxon>
        <taxon>Anguilliformes</taxon>
        <taxon>Anguillidae</taxon>
        <taxon>Anguilla</taxon>
    </lineage>
</organism>
<reference evidence="1" key="2">
    <citation type="journal article" date="2015" name="Fish Shellfish Immunol.">
        <title>Early steps in the European eel (Anguilla anguilla)-Vibrio vulnificus interaction in the gills: Role of the RtxA13 toxin.</title>
        <authorList>
            <person name="Callol A."/>
            <person name="Pajuelo D."/>
            <person name="Ebbesson L."/>
            <person name="Teles M."/>
            <person name="MacKenzie S."/>
            <person name="Amaro C."/>
        </authorList>
    </citation>
    <scope>NUCLEOTIDE SEQUENCE</scope>
</reference>
<sequence>MGGGYIICKSPVRLSETYQQLKLHLTKRSKSGSLPACSPNQEMKGIRDHAKGKATSYYRHPFLGNKVVYAWVECITSASLHI</sequence>
<proteinExistence type="predicted"/>
<protein>
    <submittedName>
        <fullName evidence="1">Uncharacterized protein</fullName>
    </submittedName>
</protein>
<dbReference type="AlphaFoldDB" id="A0A0E9X3J7"/>